<gene>
    <name evidence="4" type="ORF">Ae201684_008719</name>
</gene>
<feature type="transmembrane region" description="Helical" evidence="2">
    <location>
        <begin position="221"/>
        <end position="241"/>
    </location>
</feature>
<evidence type="ECO:0000256" key="1">
    <source>
        <dbReference type="SAM" id="MobiDB-lite"/>
    </source>
</evidence>
<feature type="region of interest" description="Disordered" evidence="1">
    <location>
        <begin position="164"/>
        <end position="188"/>
    </location>
</feature>
<reference evidence="4 5" key="1">
    <citation type="submission" date="2019-07" db="EMBL/GenBank/DDBJ databases">
        <title>Genomics analysis of Aphanomyces spp. identifies a new class of oomycete effector associated with host adaptation.</title>
        <authorList>
            <person name="Gaulin E."/>
        </authorList>
    </citation>
    <scope>NUCLEOTIDE SEQUENCE [LARGE SCALE GENOMIC DNA]</scope>
    <source>
        <strain evidence="4 5">ATCC 201684</strain>
    </source>
</reference>
<feature type="compositionally biased region" description="Basic and acidic residues" evidence="1">
    <location>
        <begin position="254"/>
        <end position="265"/>
    </location>
</feature>
<protein>
    <submittedName>
        <fullName evidence="4">Uncharacterized protein</fullName>
    </submittedName>
</protein>
<dbReference type="VEuPathDB" id="FungiDB:AeMF1_005147"/>
<feature type="compositionally biased region" description="Polar residues" evidence="1">
    <location>
        <begin position="297"/>
        <end position="307"/>
    </location>
</feature>
<keyword evidence="3" id="KW-0732">Signal</keyword>
<keyword evidence="2" id="KW-1133">Transmembrane helix</keyword>
<keyword evidence="2" id="KW-0472">Membrane</keyword>
<sequence>MQRALALCVAALATAPSVVKANDACCAVCLNSFVPTTYDPIDLVWDPYCSKAPGCCSCKNEASISLPAYSTTMKAGVPQVIKFPGVDKVTFSFVTDNTVAFQHAKPSGTQLDKNSDGNYVVCADNAGWIYFRGWAANAMSTAPCAAISTEGKIQITAGDGKSTCTGSTGSSQSSSTAAPTPAPTTTPAVECNAQRGSVIDGKCVCVSDYSGPPNCNGSSSWKLIVSICGGVGAILSIGISIRQILLMRKKKAADKEREENAKIESSDVPNVSQHEPDYYNADKVSKPPRRSPAAKGGNNTQPSSQPYPVNHANAPSPRQGREYTM</sequence>
<keyword evidence="2" id="KW-0812">Transmembrane</keyword>
<organism evidence="4 5">
    <name type="scientific">Aphanomyces euteiches</name>
    <dbReference type="NCBI Taxonomy" id="100861"/>
    <lineage>
        <taxon>Eukaryota</taxon>
        <taxon>Sar</taxon>
        <taxon>Stramenopiles</taxon>
        <taxon>Oomycota</taxon>
        <taxon>Saprolegniomycetes</taxon>
        <taxon>Saprolegniales</taxon>
        <taxon>Verrucalvaceae</taxon>
        <taxon>Aphanomyces</taxon>
    </lineage>
</organism>
<name>A0A6G0X489_9STRA</name>
<dbReference type="EMBL" id="VJMJ01000109">
    <property type="protein sequence ID" value="KAF0734642.1"/>
    <property type="molecule type" value="Genomic_DNA"/>
</dbReference>
<feature type="signal peptide" evidence="3">
    <location>
        <begin position="1"/>
        <end position="21"/>
    </location>
</feature>
<evidence type="ECO:0000313" key="5">
    <source>
        <dbReference type="Proteomes" id="UP000481153"/>
    </source>
</evidence>
<proteinExistence type="predicted"/>
<accession>A0A6G0X489</accession>
<evidence type="ECO:0000256" key="2">
    <source>
        <dbReference type="SAM" id="Phobius"/>
    </source>
</evidence>
<evidence type="ECO:0000313" key="4">
    <source>
        <dbReference type="EMBL" id="KAF0734642.1"/>
    </source>
</evidence>
<feature type="region of interest" description="Disordered" evidence="1">
    <location>
        <begin position="254"/>
        <end position="325"/>
    </location>
</feature>
<comment type="caution">
    <text evidence="4">The sequence shown here is derived from an EMBL/GenBank/DDBJ whole genome shotgun (WGS) entry which is preliminary data.</text>
</comment>
<evidence type="ECO:0000256" key="3">
    <source>
        <dbReference type="SAM" id="SignalP"/>
    </source>
</evidence>
<feature type="chain" id="PRO_5026122401" evidence="3">
    <location>
        <begin position="22"/>
        <end position="325"/>
    </location>
</feature>
<keyword evidence="5" id="KW-1185">Reference proteome</keyword>
<dbReference type="Proteomes" id="UP000481153">
    <property type="component" value="Unassembled WGS sequence"/>
</dbReference>
<dbReference type="AlphaFoldDB" id="A0A6G0X489"/>